<dbReference type="InParanoid" id="C5L8G2"/>
<feature type="region of interest" description="Disordered" evidence="2">
    <location>
        <begin position="103"/>
        <end position="126"/>
    </location>
</feature>
<feature type="compositionally biased region" description="Basic residues" evidence="2">
    <location>
        <begin position="111"/>
        <end position="122"/>
    </location>
</feature>
<protein>
    <recommendedName>
        <fullName evidence="3">CCHC-type domain-containing protein</fullName>
    </recommendedName>
</protein>
<gene>
    <name evidence="4" type="ORF">Pmar_PMAR028885</name>
</gene>
<dbReference type="SMART" id="SM00343">
    <property type="entry name" value="ZnF_C2HC"/>
    <property type="match status" value="1"/>
</dbReference>
<dbReference type="PROSITE" id="PS50158">
    <property type="entry name" value="ZF_CCHC"/>
    <property type="match status" value="1"/>
</dbReference>
<sequence>MAYGLDPLEAYNRFKGRKMSVNDNVDSHIALLRHDLACCLPTASQEALLKLQLLSGLPSGSNAKVQALAKESATTTLSQLMETVRDQLRASRIDEGRPYVGAMMANSSTKGKGKGRRGKGKGRAVQQGGFRDYTTITCFGCGQRGHIQRLCPRRQSRPEREITPPGNGEAVSPQQ</sequence>
<dbReference type="AlphaFoldDB" id="C5L8G2"/>
<dbReference type="OrthoDB" id="469696at2759"/>
<feature type="region of interest" description="Disordered" evidence="2">
    <location>
        <begin position="151"/>
        <end position="175"/>
    </location>
</feature>
<keyword evidence="5" id="KW-1185">Reference proteome</keyword>
<dbReference type="InterPro" id="IPR001878">
    <property type="entry name" value="Znf_CCHC"/>
</dbReference>
<keyword evidence="1" id="KW-0479">Metal-binding</keyword>
<dbReference type="GO" id="GO:0003676">
    <property type="term" value="F:nucleic acid binding"/>
    <property type="evidence" value="ECO:0007669"/>
    <property type="project" value="InterPro"/>
</dbReference>
<keyword evidence="1" id="KW-0862">Zinc</keyword>
<dbReference type="GO" id="GO:0008270">
    <property type="term" value="F:zinc ion binding"/>
    <property type="evidence" value="ECO:0007669"/>
    <property type="project" value="UniProtKB-KW"/>
</dbReference>
<evidence type="ECO:0000313" key="4">
    <source>
        <dbReference type="EMBL" id="EER06982.1"/>
    </source>
</evidence>
<dbReference type="InterPro" id="IPR036875">
    <property type="entry name" value="Znf_CCHC_sf"/>
</dbReference>
<organism evidence="5">
    <name type="scientific">Perkinsus marinus (strain ATCC 50983 / TXsc)</name>
    <dbReference type="NCBI Taxonomy" id="423536"/>
    <lineage>
        <taxon>Eukaryota</taxon>
        <taxon>Sar</taxon>
        <taxon>Alveolata</taxon>
        <taxon>Perkinsozoa</taxon>
        <taxon>Perkinsea</taxon>
        <taxon>Perkinsida</taxon>
        <taxon>Perkinsidae</taxon>
        <taxon>Perkinsus</taxon>
    </lineage>
</organism>
<keyword evidence="1" id="KW-0863">Zinc-finger</keyword>
<evidence type="ECO:0000256" key="2">
    <source>
        <dbReference type="SAM" id="MobiDB-lite"/>
    </source>
</evidence>
<dbReference type="EMBL" id="GG680159">
    <property type="protein sequence ID" value="EER06982.1"/>
    <property type="molecule type" value="Genomic_DNA"/>
</dbReference>
<reference evidence="4 5" key="1">
    <citation type="submission" date="2008-07" db="EMBL/GenBank/DDBJ databases">
        <authorList>
            <person name="El-Sayed N."/>
            <person name="Caler E."/>
            <person name="Inman J."/>
            <person name="Amedeo P."/>
            <person name="Hass B."/>
            <person name="Wortman J."/>
        </authorList>
    </citation>
    <scope>NUCLEOTIDE SEQUENCE [LARGE SCALE GENOMIC DNA]</scope>
    <source>
        <strain evidence="5">ATCC 50983 / TXsc</strain>
    </source>
</reference>
<dbReference type="GeneID" id="9059265"/>
<feature type="domain" description="CCHC-type" evidence="3">
    <location>
        <begin position="138"/>
        <end position="153"/>
    </location>
</feature>
<evidence type="ECO:0000313" key="5">
    <source>
        <dbReference type="Proteomes" id="UP000007800"/>
    </source>
</evidence>
<proteinExistence type="predicted"/>
<accession>C5L8G2</accession>
<dbReference type="SUPFAM" id="SSF57756">
    <property type="entry name" value="Retrovirus zinc finger-like domains"/>
    <property type="match status" value="1"/>
</dbReference>
<name>C5L8G2_PERM5</name>
<dbReference type="RefSeq" id="XP_002775166.1">
    <property type="nucleotide sequence ID" value="XM_002775120.1"/>
</dbReference>
<evidence type="ECO:0000256" key="1">
    <source>
        <dbReference type="PROSITE-ProRule" id="PRU00047"/>
    </source>
</evidence>
<evidence type="ECO:0000259" key="3">
    <source>
        <dbReference type="PROSITE" id="PS50158"/>
    </source>
</evidence>
<dbReference type="Proteomes" id="UP000007800">
    <property type="component" value="Unassembled WGS sequence"/>
</dbReference>
<dbReference type="Gene3D" id="4.10.60.10">
    <property type="entry name" value="Zinc finger, CCHC-type"/>
    <property type="match status" value="1"/>
</dbReference>